<organism evidence="1 2">
    <name type="scientific">Hymenobacter montanus</name>
    <dbReference type="NCBI Taxonomy" id="2771359"/>
    <lineage>
        <taxon>Bacteria</taxon>
        <taxon>Pseudomonadati</taxon>
        <taxon>Bacteroidota</taxon>
        <taxon>Cytophagia</taxon>
        <taxon>Cytophagales</taxon>
        <taxon>Hymenobacteraceae</taxon>
        <taxon>Hymenobacter</taxon>
    </lineage>
</organism>
<gene>
    <name evidence="1" type="ORF">IC235_02175</name>
</gene>
<proteinExistence type="predicted"/>
<keyword evidence="2" id="KW-1185">Reference proteome</keyword>
<name>A0A927BAF2_9BACT</name>
<reference evidence="1" key="1">
    <citation type="submission" date="2020-09" db="EMBL/GenBank/DDBJ databases">
        <authorList>
            <person name="Kim M.K."/>
        </authorList>
    </citation>
    <scope>NUCLEOTIDE SEQUENCE</scope>
    <source>
        <strain evidence="1">BT664</strain>
    </source>
</reference>
<dbReference type="RefSeq" id="WP_191003527.1">
    <property type="nucleotide sequence ID" value="NZ_JACXAD010000002.1"/>
</dbReference>
<accession>A0A927BAF2</accession>
<sequence length="111" mass="12949">MSEEDIIGIYTMKGLSNNVDTLRILPGGKYTRVLYSKMGKRLLFHNSNKWKCAADRIILYEYLMDEDEKHMPQEILGVGTVAAFLPIKRRFNKIVIYYRNGGDDSSYYEKE</sequence>
<evidence type="ECO:0000313" key="2">
    <source>
        <dbReference type="Proteomes" id="UP000612233"/>
    </source>
</evidence>
<dbReference type="Proteomes" id="UP000612233">
    <property type="component" value="Unassembled WGS sequence"/>
</dbReference>
<protein>
    <submittedName>
        <fullName evidence="1">Uncharacterized protein</fullName>
    </submittedName>
</protein>
<evidence type="ECO:0000313" key="1">
    <source>
        <dbReference type="EMBL" id="MBD2766695.1"/>
    </source>
</evidence>
<dbReference type="AlphaFoldDB" id="A0A927BAF2"/>
<dbReference type="EMBL" id="JACXAD010000002">
    <property type="protein sequence ID" value="MBD2766695.1"/>
    <property type="molecule type" value="Genomic_DNA"/>
</dbReference>
<comment type="caution">
    <text evidence="1">The sequence shown here is derived from an EMBL/GenBank/DDBJ whole genome shotgun (WGS) entry which is preliminary data.</text>
</comment>